<name>A0A915A2H2_PARUN</name>
<reference evidence="5 6" key="1">
    <citation type="submission" date="2022-11" db="UniProtKB">
        <authorList>
            <consortium name="WormBaseParasite"/>
        </authorList>
    </citation>
    <scope>IDENTIFICATION</scope>
</reference>
<feature type="compositionally biased region" description="Polar residues" evidence="1">
    <location>
        <begin position="12"/>
        <end position="23"/>
    </location>
</feature>
<dbReference type="InterPro" id="IPR028889">
    <property type="entry name" value="USP"/>
</dbReference>
<dbReference type="Pfam" id="PF00443">
    <property type="entry name" value="UCH"/>
    <property type="match status" value="1"/>
</dbReference>
<dbReference type="CDD" id="cd02257">
    <property type="entry name" value="Peptidase_C19"/>
    <property type="match status" value="1"/>
</dbReference>
<dbReference type="WBParaSite" id="PgE109_g004_t01">
    <property type="protein sequence ID" value="PgE109_g004_t01"/>
    <property type="gene ID" value="PgE109_g004"/>
</dbReference>
<dbReference type="Gene3D" id="3.90.70.10">
    <property type="entry name" value="Cysteine proteinases"/>
    <property type="match status" value="1"/>
</dbReference>
<feature type="compositionally biased region" description="Basic and acidic residues" evidence="1">
    <location>
        <begin position="24"/>
        <end position="33"/>
    </location>
</feature>
<dbReference type="Proteomes" id="UP000887569">
    <property type="component" value="Unplaced"/>
</dbReference>
<dbReference type="CDD" id="cd22755">
    <property type="entry name" value="OTU_CeDUB-like"/>
    <property type="match status" value="1"/>
</dbReference>
<dbReference type="InterPro" id="IPR038765">
    <property type="entry name" value="Papain-like_cys_pep_sf"/>
</dbReference>
<accession>A0A915A2H2</accession>
<dbReference type="PANTHER" id="PTHR12419">
    <property type="entry name" value="OTU DOMAIN CONTAINING PROTEIN"/>
    <property type="match status" value="1"/>
</dbReference>
<dbReference type="Pfam" id="PF02338">
    <property type="entry name" value="OTU"/>
    <property type="match status" value="1"/>
</dbReference>
<dbReference type="PANTHER" id="PTHR12419:SF7">
    <property type="entry name" value="OTU DOMAIN-CONTAINING PROTEIN 3"/>
    <property type="match status" value="1"/>
</dbReference>
<evidence type="ECO:0000256" key="1">
    <source>
        <dbReference type="SAM" id="MobiDB-lite"/>
    </source>
</evidence>
<feature type="domain" description="OTU" evidence="3">
    <location>
        <begin position="119"/>
        <end position="260"/>
    </location>
</feature>
<evidence type="ECO:0000313" key="4">
    <source>
        <dbReference type="Proteomes" id="UP000887569"/>
    </source>
</evidence>
<dbReference type="InterPro" id="IPR018200">
    <property type="entry name" value="USP_CS"/>
</dbReference>
<feature type="region of interest" description="Disordered" evidence="1">
    <location>
        <begin position="1"/>
        <end position="33"/>
    </location>
</feature>
<dbReference type="PROSITE" id="PS50802">
    <property type="entry name" value="OTU"/>
    <property type="match status" value="1"/>
</dbReference>
<proteinExistence type="predicted"/>
<organism evidence="4 5">
    <name type="scientific">Parascaris univalens</name>
    <name type="common">Nematode worm</name>
    <dbReference type="NCBI Taxonomy" id="6257"/>
    <lineage>
        <taxon>Eukaryota</taxon>
        <taxon>Metazoa</taxon>
        <taxon>Ecdysozoa</taxon>
        <taxon>Nematoda</taxon>
        <taxon>Chromadorea</taxon>
        <taxon>Rhabditida</taxon>
        <taxon>Spirurina</taxon>
        <taxon>Ascaridomorpha</taxon>
        <taxon>Ascaridoidea</taxon>
        <taxon>Ascarididae</taxon>
        <taxon>Parascaris</taxon>
    </lineage>
</organism>
<dbReference type="Gene3D" id="3.90.70.80">
    <property type="match status" value="1"/>
</dbReference>
<protein>
    <submittedName>
        <fullName evidence="5 6">OTU domain-containing protein</fullName>
    </submittedName>
</protein>
<keyword evidence="4" id="KW-1185">Reference proteome</keyword>
<feature type="compositionally biased region" description="Basic and acidic residues" evidence="1">
    <location>
        <begin position="1"/>
        <end position="11"/>
    </location>
</feature>
<dbReference type="GO" id="GO:0016579">
    <property type="term" value="P:protein deubiquitination"/>
    <property type="evidence" value="ECO:0007669"/>
    <property type="project" value="InterPro"/>
</dbReference>
<sequence>MEALLHMERDQSTTNVSTQSHHAMKSDSGSEGKQELVTVVDGNSNDFFMNLSFDTMALHSDEPLPSVSISKIAFTLPSAIFCRRARSICNLRCAQFSDWSAFRMSRRTCKYMHLDSRPALTARVRGDGNCLFRAISFLLTEGDEDQHLAVRAKVVEFEKEHFNYFEQFSIGSDSNFAEHVAAMSAPGKWGTAVELFAVATLLTSDVWTFYGGKWLVYRPRFRVQPDGSMLENVVGSDTTRRCTPLFLLNEGHHFSPVLDVSLEDVAKEFQLVSVVVHKGSSVNNGHYVCNVWDEKERLWLHCDDDLIEEIREQEVLSVSSRNAYLLFYATI</sequence>
<evidence type="ECO:0000259" key="2">
    <source>
        <dbReference type="PROSITE" id="PS50235"/>
    </source>
</evidence>
<dbReference type="AlphaFoldDB" id="A0A915A2H2"/>
<dbReference type="PROSITE" id="PS50235">
    <property type="entry name" value="USP_3"/>
    <property type="match status" value="1"/>
</dbReference>
<dbReference type="WBParaSite" id="PgE109_g004_t02">
    <property type="protein sequence ID" value="PgE109_g004_t02"/>
    <property type="gene ID" value="PgE109_g004"/>
</dbReference>
<evidence type="ECO:0000313" key="5">
    <source>
        <dbReference type="WBParaSite" id="PgE109_g004_t01"/>
    </source>
</evidence>
<dbReference type="InterPro" id="IPR001394">
    <property type="entry name" value="Peptidase_C19_UCH"/>
</dbReference>
<evidence type="ECO:0000259" key="3">
    <source>
        <dbReference type="PROSITE" id="PS50802"/>
    </source>
</evidence>
<dbReference type="PROSITE" id="PS00973">
    <property type="entry name" value="USP_2"/>
    <property type="match status" value="1"/>
</dbReference>
<evidence type="ECO:0000313" key="6">
    <source>
        <dbReference type="WBParaSite" id="PgE109_g004_t02"/>
    </source>
</evidence>
<feature type="domain" description="USP" evidence="2">
    <location>
        <begin position="1"/>
        <end position="331"/>
    </location>
</feature>
<dbReference type="SUPFAM" id="SSF54001">
    <property type="entry name" value="Cysteine proteinases"/>
    <property type="match status" value="2"/>
</dbReference>
<dbReference type="GO" id="GO:0004843">
    <property type="term" value="F:cysteine-type deubiquitinase activity"/>
    <property type="evidence" value="ECO:0007669"/>
    <property type="project" value="InterPro"/>
</dbReference>
<dbReference type="InterPro" id="IPR050704">
    <property type="entry name" value="Peptidase_C85-like"/>
</dbReference>
<dbReference type="InterPro" id="IPR003323">
    <property type="entry name" value="OTU_dom"/>
</dbReference>